<protein>
    <submittedName>
        <fullName evidence="2">Gpi16-domain-containing protein</fullName>
    </submittedName>
</protein>
<dbReference type="GO" id="GO:0042765">
    <property type="term" value="C:GPI-anchor transamidase complex"/>
    <property type="evidence" value="ECO:0007669"/>
    <property type="project" value="InterPro"/>
</dbReference>
<dbReference type="AlphaFoldDB" id="A0A1E3PNC0"/>
<dbReference type="PANTHER" id="PTHR12959:SF11">
    <property type="entry name" value="GPI TRANSAMIDASE COMPONENT PIG-T"/>
    <property type="match status" value="1"/>
</dbReference>
<keyword evidence="1" id="KW-1133">Transmembrane helix</keyword>
<dbReference type="PANTHER" id="PTHR12959">
    <property type="entry name" value="GPI TRANSAMIDASE COMPONENT PIG-T-RELATED"/>
    <property type="match status" value="1"/>
</dbReference>
<name>A0A1E3PNC0_9ASCO</name>
<keyword evidence="1" id="KW-0472">Membrane</keyword>
<evidence type="ECO:0000256" key="1">
    <source>
        <dbReference type="SAM" id="Phobius"/>
    </source>
</evidence>
<evidence type="ECO:0000313" key="2">
    <source>
        <dbReference type="EMBL" id="ODQ66921.1"/>
    </source>
</evidence>
<gene>
    <name evidence="2" type="ORF">NADFUDRAFT_81575</name>
</gene>
<keyword evidence="1" id="KW-0812">Transmembrane</keyword>
<sequence length="162" mass="18363">MLHSVGQVKVPWCLIYICGFLTLLLIVEVSADVENPIVTKTETADYREELTLKPLSKTNLLASFFFETYSEPFNIEQLSSSAVSGNKDSFKDYKHYSTFPRSLGQIIDLTDARELHLRFSQGWWDAEEWGSLPREGSNSGGTGVEAWAFIQANNRMEATTKW</sequence>
<proteinExistence type="predicted"/>
<feature type="transmembrane region" description="Helical" evidence="1">
    <location>
        <begin position="12"/>
        <end position="31"/>
    </location>
</feature>
<dbReference type="Pfam" id="PF04113">
    <property type="entry name" value="Gpi16"/>
    <property type="match status" value="1"/>
</dbReference>
<dbReference type="OrthoDB" id="331263at2759"/>
<organism evidence="2 3">
    <name type="scientific">Nadsonia fulvescens var. elongata DSM 6958</name>
    <dbReference type="NCBI Taxonomy" id="857566"/>
    <lineage>
        <taxon>Eukaryota</taxon>
        <taxon>Fungi</taxon>
        <taxon>Dikarya</taxon>
        <taxon>Ascomycota</taxon>
        <taxon>Saccharomycotina</taxon>
        <taxon>Dipodascomycetes</taxon>
        <taxon>Dipodascales</taxon>
        <taxon>Dipodascales incertae sedis</taxon>
        <taxon>Nadsonia</taxon>
    </lineage>
</organism>
<reference evidence="2 3" key="1">
    <citation type="journal article" date="2016" name="Proc. Natl. Acad. Sci. U.S.A.">
        <title>Comparative genomics of biotechnologically important yeasts.</title>
        <authorList>
            <person name="Riley R."/>
            <person name="Haridas S."/>
            <person name="Wolfe K.H."/>
            <person name="Lopes M.R."/>
            <person name="Hittinger C.T."/>
            <person name="Goeker M."/>
            <person name="Salamov A.A."/>
            <person name="Wisecaver J.H."/>
            <person name="Long T.M."/>
            <person name="Calvey C.H."/>
            <person name="Aerts A.L."/>
            <person name="Barry K.W."/>
            <person name="Choi C."/>
            <person name="Clum A."/>
            <person name="Coughlan A.Y."/>
            <person name="Deshpande S."/>
            <person name="Douglass A.P."/>
            <person name="Hanson S.J."/>
            <person name="Klenk H.-P."/>
            <person name="LaButti K.M."/>
            <person name="Lapidus A."/>
            <person name="Lindquist E.A."/>
            <person name="Lipzen A.M."/>
            <person name="Meier-Kolthoff J.P."/>
            <person name="Ohm R.A."/>
            <person name="Otillar R.P."/>
            <person name="Pangilinan J.L."/>
            <person name="Peng Y."/>
            <person name="Rokas A."/>
            <person name="Rosa C.A."/>
            <person name="Scheuner C."/>
            <person name="Sibirny A.A."/>
            <person name="Slot J.C."/>
            <person name="Stielow J.B."/>
            <person name="Sun H."/>
            <person name="Kurtzman C.P."/>
            <person name="Blackwell M."/>
            <person name="Grigoriev I.V."/>
            <person name="Jeffries T.W."/>
        </authorList>
    </citation>
    <scope>NUCLEOTIDE SEQUENCE [LARGE SCALE GENOMIC DNA]</scope>
    <source>
        <strain evidence="2 3">DSM 6958</strain>
    </source>
</reference>
<keyword evidence="3" id="KW-1185">Reference proteome</keyword>
<dbReference type="STRING" id="857566.A0A1E3PNC0"/>
<dbReference type="GO" id="GO:0016255">
    <property type="term" value="P:attachment of GPI anchor to protein"/>
    <property type="evidence" value="ECO:0007669"/>
    <property type="project" value="InterPro"/>
</dbReference>
<accession>A0A1E3PNC0</accession>
<dbReference type="InterPro" id="IPR007245">
    <property type="entry name" value="PIG-T"/>
</dbReference>
<feature type="non-terminal residue" evidence="2">
    <location>
        <position position="162"/>
    </location>
</feature>
<evidence type="ECO:0000313" key="3">
    <source>
        <dbReference type="Proteomes" id="UP000095009"/>
    </source>
</evidence>
<dbReference type="Proteomes" id="UP000095009">
    <property type="component" value="Unassembled WGS sequence"/>
</dbReference>
<dbReference type="EMBL" id="KV454407">
    <property type="protein sequence ID" value="ODQ66921.1"/>
    <property type="molecule type" value="Genomic_DNA"/>
</dbReference>